<protein>
    <submittedName>
        <fullName evidence="2">Uncharacterized protein</fullName>
    </submittedName>
</protein>
<feature type="region of interest" description="Disordered" evidence="1">
    <location>
        <begin position="1"/>
        <end position="32"/>
    </location>
</feature>
<dbReference type="EMBL" id="JAHRIQ010012054">
    <property type="protein sequence ID" value="MEQ2224426.1"/>
    <property type="molecule type" value="Genomic_DNA"/>
</dbReference>
<evidence type="ECO:0000256" key="1">
    <source>
        <dbReference type="SAM" id="MobiDB-lite"/>
    </source>
</evidence>
<sequence>MDSEAGSVCNEHMAAQHKALTQPPVNTDSVPLPLRKMKSFHPQQAAAAGLFLRGRRDDSRSSLSETHS</sequence>
<feature type="compositionally biased region" description="Basic and acidic residues" evidence="1">
    <location>
        <begin position="54"/>
        <end position="68"/>
    </location>
</feature>
<accession>A0ABV0SWD9</accession>
<name>A0ABV0SWD9_9TELE</name>
<dbReference type="Proteomes" id="UP001482620">
    <property type="component" value="Unassembled WGS sequence"/>
</dbReference>
<gene>
    <name evidence="2" type="ORF">ILYODFUR_007321</name>
</gene>
<evidence type="ECO:0000313" key="2">
    <source>
        <dbReference type="EMBL" id="MEQ2224426.1"/>
    </source>
</evidence>
<reference evidence="2 3" key="1">
    <citation type="submission" date="2021-06" db="EMBL/GenBank/DDBJ databases">
        <authorList>
            <person name="Palmer J.M."/>
        </authorList>
    </citation>
    <scope>NUCLEOTIDE SEQUENCE [LARGE SCALE GENOMIC DNA]</scope>
    <source>
        <strain evidence="3">if_2019</strain>
        <tissue evidence="2">Muscle</tissue>
    </source>
</reference>
<feature type="region of interest" description="Disordered" evidence="1">
    <location>
        <begin position="49"/>
        <end position="68"/>
    </location>
</feature>
<comment type="caution">
    <text evidence="2">The sequence shown here is derived from an EMBL/GenBank/DDBJ whole genome shotgun (WGS) entry which is preliminary data.</text>
</comment>
<evidence type="ECO:0000313" key="3">
    <source>
        <dbReference type="Proteomes" id="UP001482620"/>
    </source>
</evidence>
<organism evidence="2 3">
    <name type="scientific">Ilyodon furcidens</name>
    <name type="common">goldbreast splitfin</name>
    <dbReference type="NCBI Taxonomy" id="33524"/>
    <lineage>
        <taxon>Eukaryota</taxon>
        <taxon>Metazoa</taxon>
        <taxon>Chordata</taxon>
        <taxon>Craniata</taxon>
        <taxon>Vertebrata</taxon>
        <taxon>Euteleostomi</taxon>
        <taxon>Actinopterygii</taxon>
        <taxon>Neopterygii</taxon>
        <taxon>Teleostei</taxon>
        <taxon>Neoteleostei</taxon>
        <taxon>Acanthomorphata</taxon>
        <taxon>Ovalentaria</taxon>
        <taxon>Atherinomorphae</taxon>
        <taxon>Cyprinodontiformes</taxon>
        <taxon>Goodeidae</taxon>
        <taxon>Ilyodon</taxon>
    </lineage>
</organism>
<keyword evidence="3" id="KW-1185">Reference proteome</keyword>
<proteinExistence type="predicted"/>